<organism evidence="1 2">
    <name type="scientific">Kutzneria chonburiensis</name>
    <dbReference type="NCBI Taxonomy" id="1483604"/>
    <lineage>
        <taxon>Bacteria</taxon>
        <taxon>Bacillati</taxon>
        <taxon>Actinomycetota</taxon>
        <taxon>Actinomycetes</taxon>
        <taxon>Pseudonocardiales</taxon>
        <taxon>Pseudonocardiaceae</taxon>
        <taxon>Kutzneria</taxon>
    </lineage>
</organism>
<dbReference type="EMBL" id="JBHLUD010000009">
    <property type="protein sequence ID" value="MFC0545584.1"/>
    <property type="molecule type" value="Genomic_DNA"/>
</dbReference>
<reference evidence="1 2" key="1">
    <citation type="submission" date="2024-09" db="EMBL/GenBank/DDBJ databases">
        <authorList>
            <person name="Sun Q."/>
            <person name="Mori K."/>
        </authorList>
    </citation>
    <scope>NUCLEOTIDE SEQUENCE [LARGE SCALE GENOMIC DNA]</scope>
    <source>
        <strain evidence="1 2">TBRC 1432</strain>
    </source>
</reference>
<dbReference type="SUPFAM" id="SSF50447">
    <property type="entry name" value="Translation proteins"/>
    <property type="match status" value="1"/>
</dbReference>
<evidence type="ECO:0000313" key="1">
    <source>
        <dbReference type="EMBL" id="MFC0545584.1"/>
    </source>
</evidence>
<keyword evidence="2" id="KW-1185">Reference proteome</keyword>
<gene>
    <name evidence="1" type="ORF">ACFFH7_29005</name>
</gene>
<dbReference type="Proteomes" id="UP001589810">
    <property type="component" value="Unassembled WGS sequence"/>
</dbReference>
<dbReference type="InterPro" id="IPR009000">
    <property type="entry name" value="Transl_B-barrel_sf"/>
</dbReference>
<comment type="caution">
    <text evidence="1">The sequence shown here is derived from an EMBL/GenBank/DDBJ whole genome shotgun (WGS) entry which is preliminary data.</text>
</comment>
<accession>A0ABV6MZ82</accession>
<name>A0ABV6MZ82_9PSEU</name>
<dbReference type="Gene3D" id="2.40.30.10">
    <property type="entry name" value="Translation factors"/>
    <property type="match status" value="1"/>
</dbReference>
<proteinExistence type="predicted"/>
<evidence type="ECO:0000313" key="2">
    <source>
        <dbReference type="Proteomes" id="UP001589810"/>
    </source>
</evidence>
<protein>
    <submittedName>
        <fullName evidence="1">Uncharacterized protein</fullName>
    </submittedName>
</protein>
<dbReference type="RefSeq" id="WP_273944178.1">
    <property type="nucleotide sequence ID" value="NZ_CP097263.1"/>
</dbReference>
<sequence>MDDRDFVLTIHEVFTIPGRGTVVVGTVESGVLRGGQTVGVWAGDHLIATTPAWFELIWRPDHPRRLSLLLSDVDRGVVGVGHIVRRSAG</sequence>